<dbReference type="EMBL" id="MU826379">
    <property type="protein sequence ID" value="KAJ7377448.1"/>
    <property type="molecule type" value="Genomic_DNA"/>
</dbReference>
<dbReference type="Proteomes" id="UP001163046">
    <property type="component" value="Unassembled WGS sequence"/>
</dbReference>
<proteinExistence type="predicted"/>
<dbReference type="AlphaFoldDB" id="A0A9W9Z949"/>
<sequence length="187" mass="20879">MDNTPKPILSSRAPVIPTLSWPWGFGYVDFNITFDQQIKRPRHSKFIRIILEGHVIYELDTRSSSDVTIDQDSSLTLQFRVPQVVLSMQGNYSITLDRGVVVGLGCTSDGPPSPAISSRESWTFDVGVCAKGTFIGHSSYYCNADVDECSNPPSILSRKKRSHWHWYYGYYSSSSQGIIPSVVSSFS</sequence>
<gene>
    <name evidence="1" type="ORF">OS493_029351</name>
</gene>
<accession>A0A9W9Z949</accession>
<evidence type="ECO:0000313" key="1">
    <source>
        <dbReference type="EMBL" id="KAJ7377448.1"/>
    </source>
</evidence>
<name>A0A9W9Z949_9CNID</name>
<evidence type="ECO:0000313" key="2">
    <source>
        <dbReference type="Proteomes" id="UP001163046"/>
    </source>
</evidence>
<keyword evidence="2" id="KW-1185">Reference proteome</keyword>
<organism evidence="1 2">
    <name type="scientific">Desmophyllum pertusum</name>
    <dbReference type="NCBI Taxonomy" id="174260"/>
    <lineage>
        <taxon>Eukaryota</taxon>
        <taxon>Metazoa</taxon>
        <taxon>Cnidaria</taxon>
        <taxon>Anthozoa</taxon>
        <taxon>Hexacorallia</taxon>
        <taxon>Scleractinia</taxon>
        <taxon>Caryophylliina</taxon>
        <taxon>Caryophylliidae</taxon>
        <taxon>Desmophyllum</taxon>
    </lineage>
</organism>
<dbReference type="OrthoDB" id="10044222at2759"/>
<protein>
    <submittedName>
        <fullName evidence="1">Uncharacterized protein</fullName>
    </submittedName>
</protein>
<comment type="caution">
    <text evidence="1">The sequence shown here is derived from an EMBL/GenBank/DDBJ whole genome shotgun (WGS) entry which is preliminary data.</text>
</comment>
<reference evidence="1" key="1">
    <citation type="submission" date="2023-01" db="EMBL/GenBank/DDBJ databases">
        <title>Genome assembly of the deep-sea coral Lophelia pertusa.</title>
        <authorList>
            <person name="Herrera S."/>
            <person name="Cordes E."/>
        </authorList>
    </citation>
    <scope>NUCLEOTIDE SEQUENCE</scope>
    <source>
        <strain evidence="1">USNM1676648</strain>
        <tissue evidence="1">Polyp</tissue>
    </source>
</reference>